<reference evidence="1" key="1">
    <citation type="submission" date="2020-12" db="EMBL/GenBank/DDBJ databases">
        <title>WGS assembly of Carya illinoinensis cv. Pawnee.</title>
        <authorList>
            <person name="Platts A."/>
            <person name="Shu S."/>
            <person name="Wright S."/>
            <person name="Barry K."/>
            <person name="Edger P."/>
            <person name="Pires J.C."/>
            <person name="Schmutz J."/>
        </authorList>
    </citation>
    <scope>NUCLEOTIDE SEQUENCE</scope>
    <source>
        <tissue evidence="1">Leaf</tissue>
    </source>
</reference>
<dbReference type="EMBL" id="CM031820">
    <property type="protein sequence ID" value="KAG6633980.1"/>
    <property type="molecule type" value="Genomic_DNA"/>
</dbReference>
<keyword evidence="2" id="KW-1185">Reference proteome</keyword>
<sequence>MLAIYDNSVLGLALFLQQVPRHVSQRWKNRGFLDVDFSPELELYRS</sequence>
<name>A0A8T1NZ77_CARIL</name>
<comment type="caution">
    <text evidence="1">The sequence shown here is derived from an EMBL/GenBank/DDBJ whole genome shotgun (WGS) entry which is preliminary data.</text>
</comment>
<organism evidence="1 2">
    <name type="scientific">Carya illinoinensis</name>
    <name type="common">Pecan</name>
    <dbReference type="NCBI Taxonomy" id="32201"/>
    <lineage>
        <taxon>Eukaryota</taxon>
        <taxon>Viridiplantae</taxon>
        <taxon>Streptophyta</taxon>
        <taxon>Embryophyta</taxon>
        <taxon>Tracheophyta</taxon>
        <taxon>Spermatophyta</taxon>
        <taxon>Magnoliopsida</taxon>
        <taxon>eudicotyledons</taxon>
        <taxon>Gunneridae</taxon>
        <taxon>Pentapetalae</taxon>
        <taxon>rosids</taxon>
        <taxon>fabids</taxon>
        <taxon>Fagales</taxon>
        <taxon>Juglandaceae</taxon>
        <taxon>Carya</taxon>
    </lineage>
</organism>
<evidence type="ECO:0000313" key="2">
    <source>
        <dbReference type="Proteomes" id="UP000811609"/>
    </source>
</evidence>
<dbReference type="Proteomes" id="UP000811609">
    <property type="component" value="Chromosome 12"/>
</dbReference>
<dbReference type="AlphaFoldDB" id="A0A8T1NZ77"/>
<gene>
    <name evidence="1" type="ORF">CIPAW_12G086600</name>
</gene>
<accession>A0A8T1NZ77</accession>
<evidence type="ECO:0000313" key="1">
    <source>
        <dbReference type="EMBL" id="KAG6633980.1"/>
    </source>
</evidence>
<protein>
    <submittedName>
        <fullName evidence="1">Uncharacterized protein</fullName>
    </submittedName>
</protein>
<proteinExistence type="predicted"/>